<evidence type="ECO:0000313" key="1">
    <source>
        <dbReference type="EMBL" id="WEX88565.1"/>
    </source>
</evidence>
<organism evidence="1 2">
    <name type="scientific">Sinorhizobium garamanticum</name>
    <dbReference type="NCBI Taxonomy" id="680247"/>
    <lineage>
        <taxon>Bacteria</taxon>
        <taxon>Pseudomonadati</taxon>
        <taxon>Pseudomonadota</taxon>
        <taxon>Alphaproteobacteria</taxon>
        <taxon>Hyphomicrobiales</taxon>
        <taxon>Rhizobiaceae</taxon>
        <taxon>Sinorhizobium/Ensifer group</taxon>
        <taxon>Sinorhizobium</taxon>
    </lineage>
</organism>
<reference evidence="1 2" key="1">
    <citation type="submission" date="2023-03" db="EMBL/GenBank/DDBJ databases">
        <authorList>
            <person name="Kaur S."/>
            <person name="Espinosa-Saiz D."/>
            <person name="Velazquez E."/>
            <person name="Menendez E."/>
            <person name="diCenzo G.C."/>
        </authorList>
    </citation>
    <scope>NUCLEOTIDE SEQUENCE [LARGE SCALE GENOMIC DNA]</scope>
    <source>
        <strain evidence="1 2">LMG 24692</strain>
    </source>
</reference>
<protein>
    <submittedName>
        <fullName evidence="1">Uncharacterized protein</fullName>
    </submittedName>
</protein>
<accession>A0ABY8DCF4</accession>
<sequence>MDDDFFVSTQIDEHRSICISSISKTTFEEAASEYFPNDRGYFICEHDDRLPASGISVLAKVASLEAAYRLVDLWGSLKLNAGNGLPTPS</sequence>
<name>A0ABY8DCF4_9HYPH</name>
<dbReference type="EMBL" id="CP120373">
    <property type="protein sequence ID" value="WEX88565.1"/>
    <property type="molecule type" value="Genomic_DNA"/>
</dbReference>
<evidence type="ECO:0000313" key="2">
    <source>
        <dbReference type="Proteomes" id="UP001229355"/>
    </source>
</evidence>
<proteinExistence type="predicted"/>
<gene>
    <name evidence="1" type="ORF">PZN02_001058</name>
</gene>
<dbReference type="Proteomes" id="UP001229355">
    <property type="component" value="Chromosome 1"/>
</dbReference>
<keyword evidence="2" id="KW-1185">Reference proteome</keyword>
<dbReference type="RefSeq" id="WP_280660555.1">
    <property type="nucleotide sequence ID" value="NZ_CP120373.1"/>
</dbReference>